<gene>
    <name evidence="1" type="ORF">HNR73_005678</name>
</gene>
<proteinExistence type="predicted"/>
<evidence type="ECO:0000313" key="2">
    <source>
        <dbReference type="Proteomes" id="UP000548476"/>
    </source>
</evidence>
<comment type="caution">
    <text evidence="1">The sequence shown here is derived from an EMBL/GenBank/DDBJ whole genome shotgun (WGS) entry which is preliminary data.</text>
</comment>
<keyword evidence="2" id="KW-1185">Reference proteome</keyword>
<evidence type="ECO:0008006" key="3">
    <source>
        <dbReference type="Google" id="ProtNLM"/>
    </source>
</evidence>
<reference evidence="1 2" key="1">
    <citation type="submission" date="2020-08" db="EMBL/GenBank/DDBJ databases">
        <title>Genomic Encyclopedia of Type Strains, Phase IV (KMG-IV): sequencing the most valuable type-strain genomes for metagenomic binning, comparative biology and taxonomic classification.</title>
        <authorList>
            <person name="Goeker M."/>
        </authorList>
    </citation>
    <scope>NUCLEOTIDE SEQUENCE [LARGE SCALE GENOMIC DNA]</scope>
    <source>
        <strain evidence="1 2">YIM 65646</strain>
    </source>
</reference>
<evidence type="ECO:0000313" key="1">
    <source>
        <dbReference type="EMBL" id="MBB6037800.1"/>
    </source>
</evidence>
<dbReference type="RefSeq" id="WP_184790604.1">
    <property type="nucleotide sequence ID" value="NZ_BONT01000053.1"/>
</dbReference>
<name>A0A841G0V8_9ACTN</name>
<dbReference type="EMBL" id="JACHGT010000013">
    <property type="protein sequence ID" value="MBB6037800.1"/>
    <property type="molecule type" value="Genomic_DNA"/>
</dbReference>
<organism evidence="1 2">
    <name type="scientific">Phytomonospora endophytica</name>
    <dbReference type="NCBI Taxonomy" id="714109"/>
    <lineage>
        <taxon>Bacteria</taxon>
        <taxon>Bacillati</taxon>
        <taxon>Actinomycetota</taxon>
        <taxon>Actinomycetes</taxon>
        <taxon>Micromonosporales</taxon>
        <taxon>Micromonosporaceae</taxon>
        <taxon>Phytomonospora</taxon>
    </lineage>
</organism>
<dbReference type="AlphaFoldDB" id="A0A841G0V8"/>
<dbReference type="Proteomes" id="UP000548476">
    <property type="component" value="Unassembled WGS sequence"/>
</dbReference>
<protein>
    <recommendedName>
        <fullName evidence="3">DUF3558 domain-containing protein</fullName>
    </recommendedName>
</protein>
<sequence length="200" mass="22070">MTTTSEPTAPSGRRWLFATALPMALIFSACTPGGQELPEEFPPSSPAVAPAEPAAFVFRGDLCDRVDWSGFEGYGSIEPTEDDVAYYEEPMGRMECVRYFTRPGKRTNGDALTIRLKLGVSGDLAAEIERLRTEQSWSPVERSSWDGCVHRESEFDLEYTCTTDNLLVAFSSDTVIIEPDAAYTDAIFAFLDDVRALTKA</sequence>
<accession>A0A841G0V8</accession>